<dbReference type="Proteomes" id="UP000789525">
    <property type="component" value="Unassembled WGS sequence"/>
</dbReference>
<protein>
    <submittedName>
        <fullName evidence="1">10625_t:CDS:1</fullName>
    </submittedName>
</protein>
<name>A0ACA9N6Q2_9GLOM</name>
<organism evidence="1 2">
    <name type="scientific">Acaulospora colombiana</name>
    <dbReference type="NCBI Taxonomy" id="27376"/>
    <lineage>
        <taxon>Eukaryota</taxon>
        <taxon>Fungi</taxon>
        <taxon>Fungi incertae sedis</taxon>
        <taxon>Mucoromycota</taxon>
        <taxon>Glomeromycotina</taxon>
        <taxon>Glomeromycetes</taxon>
        <taxon>Diversisporales</taxon>
        <taxon>Acaulosporaceae</taxon>
        <taxon>Acaulospora</taxon>
    </lineage>
</organism>
<accession>A0ACA9N6Q2</accession>
<keyword evidence="2" id="KW-1185">Reference proteome</keyword>
<dbReference type="EMBL" id="CAJVPT010018674">
    <property type="protein sequence ID" value="CAG8636168.1"/>
    <property type="molecule type" value="Genomic_DNA"/>
</dbReference>
<feature type="non-terminal residue" evidence="1">
    <location>
        <position position="1"/>
    </location>
</feature>
<evidence type="ECO:0000313" key="1">
    <source>
        <dbReference type="EMBL" id="CAG8636168.1"/>
    </source>
</evidence>
<proteinExistence type="predicted"/>
<comment type="caution">
    <text evidence="1">The sequence shown here is derived from an EMBL/GenBank/DDBJ whole genome shotgun (WGS) entry which is preliminary data.</text>
</comment>
<sequence>IKRNMEEKENSTIKNNEENFEFHSDWLAPHLPYWEKHLYHLANQEINVLEIGAFEGRSTTWILQELCKNPLSKMITIDTFEKIFKEIDNEPIFHENVRKTGKERQIEIIKGRSYDSLIELNQSKKMMFDFVYIDGSHIACDVLSDAVLSWNLVKEGGIMILDDYQWDFYKDEHNNPTIAIDAFLKCFRWQIEILDRYYQIIIRKVTRENVLTVAEGKDWREFLKHG</sequence>
<reference evidence="1" key="1">
    <citation type="submission" date="2021-06" db="EMBL/GenBank/DDBJ databases">
        <authorList>
            <person name="Kallberg Y."/>
            <person name="Tangrot J."/>
            <person name="Rosling A."/>
        </authorList>
    </citation>
    <scope>NUCLEOTIDE SEQUENCE</scope>
    <source>
        <strain evidence="1">CL356</strain>
    </source>
</reference>
<evidence type="ECO:0000313" key="2">
    <source>
        <dbReference type="Proteomes" id="UP000789525"/>
    </source>
</evidence>
<gene>
    <name evidence="1" type="ORF">ACOLOM_LOCUS7798</name>
</gene>